<evidence type="ECO:0000313" key="3">
    <source>
        <dbReference type="Proteomes" id="UP000323439"/>
    </source>
</evidence>
<dbReference type="InterPro" id="IPR013561">
    <property type="entry name" value="FilR1_middle_dom"/>
</dbReference>
<organism evidence="2 3">
    <name type="scientific">Methanobrevibacter millerae</name>
    <dbReference type="NCBI Taxonomy" id="230361"/>
    <lineage>
        <taxon>Archaea</taxon>
        <taxon>Methanobacteriati</taxon>
        <taxon>Methanobacteriota</taxon>
        <taxon>Methanomada group</taxon>
        <taxon>Methanobacteria</taxon>
        <taxon>Methanobacteriales</taxon>
        <taxon>Methanobacteriaceae</taxon>
        <taxon>Methanobrevibacter</taxon>
    </lineage>
</organism>
<dbReference type="EMBL" id="FMXB01000006">
    <property type="protein sequence ID" value="SDA50167.1"/>
    <property type="molecule type" value="Genomic_DNA"/>
</dbReference>
<reference evidence="2 3" key="1">
    <citation type="submission" date="2016-10" db="EMBL/GenBank/DDBJ databases">
        <authorList>
            <person name="Varghese N."/>
            <person name="Submissions S."/>
        </authorList>
    </citation>
    <scope>NUCLEOTIDE SEQUENCE [LARGE SCALE GENOMIC DNA]</scope>
    <source>
        <strain evidence="2 3">DSM 16643</strain>
    </source>
</reference>
<dbReference type="Proteomes" id="UP000323439">
    <property type="component" value="Unassembled WGS sequence"/>
</dbReference>
<proteinExistence type="predicted"/>
<feature type="domain" description="Methanogenesis regulatory protein FilR1 middle" evidence="1">
    <location>
        <begin position="138"/>
        <end position="260"/>
    </location>
</feature>
<sequence>MIETLKTVKNYETIEKDVKFLPKSLIRLRILKMLYDYPRDMKEMNHETKFHYSAISTHIHGLELNGQVYKENNRYFLSNSMKLQMDNLLKINNLMNLLEIISPILQGHKVMSIPRDCVENIHYLDNIELIESSGFDVYKAYEFIEKSLLKAKSVNAILPFSYNEFNMLFNRLSKRIDIDLLIPEDIKDILLRNLDTSKSNLRIGYFNGDEAAPFLLICTDEKVILGFFKDDGTYDQNRLLTSEDDDCIIWGNELFKNFKKENIKMSH</sequence>
<dbReference type="RefSeq" id="WP_149731518.1">
    <property type="nucleotide sequence ID" value="NZ_FMXB01000006.1"/>
</dbReference>
<keyword evidence="3" id="KW-1185">Reference proteome</keyword>
<dbReference type="Pfam" id="PF08350">
    <property type="entry name" value="FilR1_middle"/>
    <property type="match status" value="1"/>
</dbReference>
<evidence type="ECO:0000313" key="2">
    <source>
        <dbReference type="EMBL" id="SDA50167.1"/>
    </source>
</evidence>
<evidence type="ECO:0000259" key="1">
    <source>
        <dbReference type="Pfam" id="PF08350"/>
    </source>
</evidence>
<dbReference type="SUPFAM" id="SSF46785">
    <property type="entry name" value="Winged helix' DNA-binding domain"/>
    <property type="match status" value="1"/>
</dbReference>
<name>A0A1G5VXY8_9EURY</name>
<protein>
    <submittedName>
        <fullName evidence="2">Predicted transcriptional regulator, contains HTH domain</fullName>
    </submittedName>
</protein>
<dbReference type="OrthoDB" id="11410at2157"/>
<accession>A0A1G5VXY8</accession>
<dbReference type="AlphaFoldDB" id="A0A1G5VXY8"/>
<dbReference type="InterPro" id="IPR036390">
    <property type="entry name" value="WH_DNA-bd_sf"/>
</dbReference>
<gene>
    <name evidence="2" type="ORF">SAMN02910315_00940</name>
</gene>